<evidence type="ECO:0000256" key="1">
    <source>
        <dbReference type="SAM" id="MobiDB-lite"/>
    </source>
</evidence>
<reference evidence="2" key="2">
    <citation type="submission" date="2020-02" db="EMBL/GenBank/DDBJ databases">
        <authorList>
            <person name="Matsumoto Y."/>
            <person name="Motooka D."/>
            <person name="Nakamura S."/>
        </authorList>
    </citation>
    <scope>NUCLEOTIDE SEQUENCE</scope>
    <source>
        <strain evidence="2">JCM 13671</strain>
    </source>
</reference>
<gene>
    <name evidence="2" type="ORF">MCNF_39710</name>
</gene>
<protein>
    <submittedName>
        <fullName evidence="2">Uncharacterized protein</fullName>
    </submittedName>
</protein>
<feature type="compositionally biased region" description="Polar residues" evidence="1">
    <location>
        <begin position="31"/>
        <end position="54"/>
    </location>
</feature>
<proteinExistence type="predicted"/>
<dbReference type="EMBL" id="AP022612">
    <property type="protein sequence ID" value="BBZ35366.1"/>
    <property type="molecule type" value="Genomic_DNA"/>
</dbReference>
<keyword evidence="3" id="KW-1185">Reference proteome</keyword>
<accession>A0A7I7Y175</accession>
<dbReference type="Proteomes" id="UP000466931">
    <property type="component" value="Chromosome"/>
</dbReference>
<evidence type="ECO:0000313" key="3">
    <source>
        <dbReference type="Proteomes" id="UP000466931"/>
    </source>
</evidence>
<feature type="region of interest" description="Disordered" evidence="1">
    <location>
        <begin position="31"/>
        <end position="100"/>
    </location>
</feature>
<sequence>MRVPVGRLSGGRIPAIARESVRRRRGFTTLHSNSRTCQPPWSLPTPQLSPSQASCARAPGSLVRGRRRRQSTAPAPVIRTVRTPSHPDGSLAVGVGAIGT</sequence>
<dbReference type="AlphaFoldDB" id="A0A7I7Y175"/>
<name>A0A7I7Y175_9MYCO</name>
<evidence type="ECO:0000313" key="2">
    <source>
        <dbReference type="EMBL" id="BBZ35366.1"/>
    </source>
</evidence>
<organism evidence="2 3">
    <name type="scientific">Mycolicibacterium confluentis</name>
    <dbReference type="NCBI Taxonomy" id="28047"/>
    <lineage>
        <taxon>Bacteria</taxon>
        <taxon>Bacillati</taxon>
        <taxon>Actinomycetota</taxon>
        <taxon>Actinomycetes</taxon>
        <taxon>Mycobacteriales</taxon>
        <taxon>Mycobacteriaceae</taxon>
        <taxon>Mycolicibacterium</taxon>
    </lineage>
</organism>
<reference evidence="2" key="1">
    <citation type="journal article" date="2019" name="Emerg. Microbes Infect.">
        <title>Comprehensive subspecies identification of 175 nontuberculous mycobacteria species based on 7547 genomic profiles.</title>
        <authorList>
            <person name="Matsumoto Y."/>
            <person name="Kinjo T."/>
            <person name="Motooka D."/>
            <person name="Nabeya D."/>
            <person name="Jung N."/>
            <person name="Uechi K."/>
            <person name="Horii T."/>
            <person name="Iida T."/>
            <person name="Fujita J."/>
            <person name="Nakamura S."/>
        </authorList>
    </citation>
    <scope>NUCLEOTIDE SEQUENCE [LARGE SCALE GENOMIC DNA]</scope>
    <source>
        <strain evidence="2">JCM 13671</strain>
    </source>
</reference>